<sequence length="554" mass="62548">MNSSLDNASIHHNASTAPIHRLPDELLHATFHMLVCEVWSTASPQKVLPGGHLIDIISHVCSRWRQISLASSTLWTYMIFSGRSSIQQVEACLSRSKQAPLCVKYFEEDYAREEVEQYIAKTLLAHAHRLCELHVSGFSDWDFSDFVRRLLCKPVPLLERLTLEDLPFTGYDRPCVIPGRMSSLRHLVLVGAEQDEAFVNVNPFHRLDTLVLKTVYIDATLREIVEALRNCSDLRFLSLVSLTFNEEDSDEEQQPPDTVQLKSLVHFSFGTEADSDDCDMVDLLKYISFPSTTSVNVTLRQRDHFQDLGKVSPSLRRIASAQSQLSLTLSDTDRNTALLTSPDGRLRMEWQWAGEFFPTVTLCPVALKPSGLRFTSLRSLTIVAHNLTHIGKGRRHSRIWTSIFWDIPASVTTLTLDLSTSLAEKCITAFGGGRRIKKLCANIKHLIVLHADEMVEKLSALGHCCRTRKRYGAPLREVEMIMHGDPLKEVEMIMHGPALKKTLVPAWKSMIEEAVEKVRYTDYDACKHKSADVNRTLAAIYAEFGLPPCAYESK</sequence>
<reference evidence="1 2" key="1">
    <citation type="journal article" date="2021" name="Environ. Microbiol.">
        <title>Gene family expansions and transcriptome signatures uncover fungal adaptations to wood decay.</title>
        <authorList>
            <person name="Hage H."/>
            <person name="Miyauchi S."/>
            <person name="Viragh M."/>
            <person name="Drula E."/>
            <person name="Min B."/>
            <person name="Chaduli D."/>
            <person name="Navarro D."/>
            <person name="Favel A."/>
            <person name="Norest M."/>
            <person name="Lesage-Meessen L."/>
            <person name="Balint B."/>
            <person name="Merenyi Z."/>
            <person name="de Eugenio L."/>
            <person name="Morin E."/>
            <person name="Martinez A.T."/>
            <person name="Baldrian P."/>
            <person name="Stursova M."/>
            <person name="Martinez M.J."/>
            <person name="Novotny C."/>
            <person name="Magnuson J.K."/>
            <person name="Spatafora J.W."/>
            <person name="Maurice S."/>
            <person name="Pangilinan J."/>
            <person name="Andreopoulos W."/>
            <person name="LaButti K."/>
            <person name="Hundley H."/>
            <person name="Na H."/>
            <person name="Kuo A."/>
            <person name="Barry K."/>
            <person name="Lipzen A."/>
            <person name="Henrissat B."/>
            <person name="Riley R."/>
            <person name="Ahrendt S."/>
            <person name="Nagy L.G."/>
            <person name="Grigoriev I.V."/>
            <person name="Martin F."/>
            <person name="Rosso M.N."/>
        </authorList>
    </citation>
    <scope>NUCLEOTIDE SEQUENCE [LARGE SCALE GENOMIC DNA]</scope>
    <source>
        <strain evidence="1 2">CIRM-BRFM 1785</strain>
    </source>
</reference>
<dbReference type="Proteomes" id="UP000814176">
    <property type="component" value="Unassembled WGS sequence"/>
</dbReference>
<dbReference type="GeneID" id="71998093"/>
<dbReference type="Gene3D" id="3.80.10.10">
    <property type="entry name" value="Ribonuclease Inhibitor"/>
    <property type="match status" value="1"/>
</dbReference>
<gene>
    <name evidence="1" type="ORF">C8Q71DRAFT_259901</name>
</gene>
<dbReference type="SUPFAM" id="SSF52047">
    <property type="entry name" value="RNI-like"/>
    <property type="match status" value="1"/>
</dbReference>
<evidence type="ECO:0000313" key="1">
    <source>
        <dbReference type="EMBL" id="KAH9832579.1"/>
    </source>
</evidence>
<protein>
    <recommendedName>
        <fullName evidence="3">F-box domain-containing protein</fullName>
    </recommendedName>
</protein>
<dbReference type="EMBL" id="JADCUA010000021">
    <property type="protein sequence ID" value="KAH9832579.1"/>
    <property type="molecule type" value="Genomic_DNA"/>
</dbReference>
<proteinExistence type="predicted"/>
<comment type="caution">
    <text evidence="1">The sequence shown here is derived from an EMBL/GenBank/DDBJ whole genome shotgun (WGS) entry which is preliminary data.</text>
</comment>
<name>A0ABQ8K666_9APHY</name>
<dbReference type="RefSeq" id="XP_047775497.1">
    <property type="nucleotide sequence ID" value="XM_047917361.1"/>
</dbReference>
<dbReference type="InterPro" id="IPR032675">
    <property type="entry name" value="LRR_dom_sf"/>
</dbReference>
<organism evidence="1 2">
    <name type="scientific">Rhodofomes roseus</name>
    <dbReference type="NCBI Taxonomy" id="34475"/>
    <lineage>
        <taxon>Eukaryota</taxon>
        <taxon>Fungi</taxon>
        <taxon>Dikarya</taxon>
        <taxon>Basidiomycota</taxon>
        <taxon>Agaricomycotina</taxon>
        <taxon>Agaricomycetes</taxon>
        <taxon>Polyporales</taxon>
        <taxon>Rhodofomes</taxon>
    </lineage>
</organism>
<evidence type="ECO:0008006" key="3">
    <source>
        <dbReference type="Google" id="ProtNLM"/>
    </source>
</evidence>
<accession>A0ABQ8K666</accession>
<keyword evidence="2" id="KW-1185">Reference proteome</keyword>
<dbReference type="PANTHER" id="PTHR38926:SF5">
    <property type="entry name" value="F-BOX AND LEUCINE-RICH REPEAT PROTEIN 6"/>
    <property type="match status" value="1"/>
</dbReference>
<evidence type="ECO:0000313" key="2">
    <source>
        <dbReference type="Proteomes" id="UP000814176"/>
    </source>
</evidence>
<dbReference type="Gene3D" id="1.20.1280.50">
    <property type="match status" value="1"/>
</dbReference>
<dbReference type="PANTHER" id="PTHR38926">
    <property type="entry name" value="F-BOX DOMAIN CONTAINING PROTEIN, EXPRESSED"/>
    <property type="match status" value="1"/>
</dbReference>